<dbReference type="InterPro" id="IPR011010">
    <property type="entry name" value="DNA_brk_join_enz"/>
</dbReference>
<organism evidence="7 8">
    <name type="scientific">Microbacterium bandirmense</name>
    <dbReference type="NCBI Taxonomy" id="3122050"/>
    <lineage>
        <taxon>Bacteria</taxon>
        <taxon>Bacillati</taxon>
        <taxon>Actinomycetota</taxon>
        <taxon>Actinomycetes</taxon>
        <taxon>Micrococcales</taxon>
        <taxon>Microbacteriaceae</taxon>
        <taxon>Microbacterium</taxon>
    </lineage>
</organism>
<feature type="domain" description="Tyr recombinase" evidence="5">
    <location>
        <begin position="101"/>
        <end position="272"/>
    </location>
</feature>
<evidence type="ECO:0000256" key="3">
    <source>
        <dbReference type="ARBA" id="ARBA00023172"/>
    </source>
</evidence>
<evidence type="ECO:0000256" key="4">
    <source>
        <dbReference type="PROSITE-ProRule" id="PRU01248"/>
    </source>
</evidence>
<dbReference type="InterPro" id="IPR002104">
    <property type="entry name" value="Integrase_catalytic"/>
</dbReference>
<keyword evidence="8" id="KW-1185">Reference proteome</keyword>
<dbReference type="PANTHER" id="PTHR30349:SF41">
    <property type="entry name" value="INTEGRASE_RECOMBINASE PROTEIN MJ0367-RELATED"/>
    <property type="match status" value="1"/>
</dbReference>
<keyword evidence="2 4" id="KW-0238">DNA-binding</keyword>
<sequence length="294" mass="33033">MLSLDLDALAMFDDYQRAQRLAATTIRNRRSILTALARRSGRLVELDVFTLRRHFARDDVKASTMRTERGAILAFFTFLQSEGLREDNPALRLPKVEVPKGEPRPFTAEQVDAMLTSGAYQRTRAMILVGYYQGFRVSSIARVHGQDIDLLSNTIRTVGKGGKERRLPLHPVIAELAERMPKDGYWFPARKDPSRPMRSSSVTDLITKAKLRAGILDPLLTPHSLRHAFGTDLVEAEVDIRIVQELMMHESLSTTQIYTRVSERLKQASIVQLEPRPIPARSGRPAAGRHAVAA</sequence>
<dbReference type="PANTHER" id="PTHR30349">
    <property type="entry name" value="PHAGE INTEGRASE-RELATED"/>
    <property type="match status" value="1"/>
</dbReference>
<dbReference type="RefSeq" id="WP_337330742.1">
    <property type="nucleotide sequence ID" value="NZ_JBBDGM010000001.1"/>
</dbReference>
<dbReference type="PROSITE" id="PS51900">
    <property type="entry name" value="CB"/>
    <property type="match status" value="1"/>
</dbReference>
<proteinExistence type="inferred from homology"/>
<feature type="domain" description="Core-binding (CB)" evidence="6">
    <location>
        <begin position="3"/>
        <end position="80"/>
    </location>
</feature>
<evidence type="ECO:0000313" key="8">
    <source>
        <dbReference type="Proteomes" id="UP001371224"/>
    </source>
</evidence>
<dbReference type="Gene3D" id="1.10.443.10">
    <property type="entry name" value="Intergrase catalytic core"/>
    <property type="match status" value="1"/>
</dbReference>
<dbReference type="InterPro" id="IPR013762">
    <property type="entry name" value="Integrase-like_cat_sf"/>
</dbReference>
<protein>
    <submittedName>
        <fullName evidence="7">Tyrosine-type recombinase/integrase</fullName>
    </submittedName>
</protein>
<reference evidence="7 8" key="1">
    <citation type="submission" date="2024-02" db="EMBL/GenBank/DDBJ databases">
        <authorList>
            <person name="Saticioglu I.B."/>
        </authorList>
    </citation>
    <scope>NUCLEOTIDE SEQUENCE [LARGE SCALE GENOMIC DNA]</scope>
    <source>
        <strain evidence="7 8">Mu-80</strain>
    </source>
</reference>
<keyword evidence="3" id="KW-0233">DNA recombination</keyword>
<dbReference type="Proteomes" id="UP001371224">
    <property type="component" value="Unassembled WGS sequence"/>
</dbReference>
<dbReference type="Pfam" id="PF00589">
    <property type="entry name" value="Phage_integrase"/>
    <property type="match status" value="1"/>
</dbReference>
<dbReference type="InterPro" id="IPR050090">
    <property type="entry name" value="Tyrosine_recombinase_XerCD"/>
</dbReference>
<name>A0ABU8L6X7_9MICO</name>
<evidence type="ECO:0000259" key="5">
    <source>
        <dbReference type="PROSITE" id="PS51898"/>
    </source>
</evidence>
<dbReference type="SUPFAM" id="SSF56349">
    <property type="entry name" value="DNA breaking-rejoining enzymes"/>
    <property type="match status" value="1"/>
</dbReference>
<dbReference type="InterPro" id="IPR044068">
    <property type="entry name" value="CB"/>
</dbReference>
<evidence type="ECO:0000256" key="2">
    <source>
        <dbReference type="ARBA" id="ARBA00023125"/>
    </source>
</evidence>
<evidence type="ECO:0000259" key="6">
    <source>
        <dbReference type="PROSITE" id="PS51900"/>
    </source>
</evidence>
<dbReference type="PROSITE" id="PS51898">
    <property type="entry name" value="TYR_RECOMBINASE"/>
    <property type="match status" value="1"/>
</dbReference>
<accession>A0ABU8L6X7</accession>
<dbReference type="EMBL" id="JBBDGM010000001">
    <property type="protein sequence ID" value="MEJ1087069.1"/>
    <property type="molecule type" value="Genomic_DNA"/>
</dbReference>
<gene>
    <name evidence="7" type="ORF">WDU99_01920</name>
</gene>
<evidence type="ECO:0000256" key="1">
    <source>
        <dbReference type="ARBA" id="ARBA00008857"/>
    </source>
</evidence>
<evidence type="ECO:0000313" key="7">
    <source>
        <dbReference type="EMBL" id="MEJ1087069.1"/>
    </source>
</evidence>
<comment type="caution">
    <text evidence="7">The sequence shown here is derived from an EMBL/GenBank/DDBJ whole genome shotgun (WGS) entry which is preliminary data.</text>
</comment>
<comment type="similarity">
    <text evidence="1">Belongs to the 'phage' integrase family.</text>
</comment>